<protein>
    <submittedName>
        <fullName evidence="8">Uncharacterized protein LOC103523577</fullName>
    </submittedName>
</protein>
<evidence type="ECO:0000256" key="4">
    <source>
        <dbReference type="ARBA" id="ARBA00022827"/>
    </source>
</evidence>
<dbReference type="GO" id="GO:0016614">
    <property type="term" value="F:oxidoreductase activity, acting on CH-OH group of donors"/>
    <property type="evidence" value="ECO:0007669"/>
    <property type="project" value="InterPro"/>
</dbReference>
<sequence>MALLRQGKKSFISPTYPGTPFYSSASPFNPLNPDSPFNPNSPFNPLNPNSPFNRNSPLNPSNPNYYFSQRSLVNANLYPNPLLDSSNPNSPFNPNSVYNPNNVDSPFNPYSKYNPENRDSPYNPFNLNSPLNPNNPNSPLNPNYVKREVLTPEEYYRHETTRSYLNIPDDVITSPYDILYRNNPSYSHVRDAPFEAYEPLSQYYELNPYKYPHSPYSVTEPFGPYNEKYSPLYVEYLKYIIANYGNQFPYEQLLFPYDKEARIKYVKFLKTCFTSDVPPSWFPYAPKYWKNPDELKDIAPLVIQYGPYNPLGFKAPFGDYDEKKNALYYSYLLYKYEQYGLDYSYETLLFTYSPTDSLNYIAFLKTKNEEKPDWWPYTSDYWDYPSLLYTESFSEKALLFSNLDTLRSLTRNPSSPYSNIAPFYKYDCNYNELYLEYIKYIHDLYGCDFPYEQLFFPYAPQDRRKFVDYLKSQYTEKIPPFWPYSPYQWLLPSSLITDDSFSPVTIYGAENPLGVEVPFGPYLPEYNELYCKYIKYIHEKFGPNFEYDQLLFSYVSPKDRVTYYNVLKTKYEKCPDFWPYPSNYWTDVELISHLPYRSIELPTQLVDPIYVPDPSSPFAPFYKYDSKYNDLYCDYIKYIYDIYGRDFPYERLFFSYNTKDREAFVKYLSSKSKDAPEYWPYYPFLWKHLDKIGTYGRVHEVAVDTYLRNGILGPYIPKYNDLYCKYIKYVNEKYGPRYPYDTLLFPNANLKERIEFINFLKSQYTDKCPDFWPYPKIYWDKPDQITIVSNEIGSALAPLDYNPYNPYNSYRTFVPEGPFYKYNPEYNKLYGDYIKYIYDLYGEDFPYSRLYFPYDVQSRSAFIKYLKTLPECKDKAPGFWSSYPYEFTYYTDSTIISDYRSIDIPTDFIEPFGPYLPKYKELYASYIKYINKEFGLNYPYESLLFPYATPDQRIEFITYLKSQFDKCPEFWPLSNEIWTKPDTIKTIEITTRYSIPNNRVLLPYNPTDIIPYSNTDDIYNPFSPINQYSPYSPYNTDSLFDNTHPESLLNPYNPESLLSPLNPRSVFYPSNPEVPSFDYNNPNSPFNPYNPSSVFNPKNIDSVFNPRNPDSPYYNQYQFLYSPLSPYNPRSLFSSQNPLSPLSPLNANSPYNPRNQISYYNIENPKSPYNIHNPESPLYSDSPYYYRNLPLYNPVETELIDQYSTSVYNNPDSPLSINSPHSVLNPYNLDSILNPFNVKSPLSPENPASPFNPYNPEPSIFDSHNIYSFFSPHNPYSPFNPYNIDSPFNSDNPDSPFRNYPQYSRYNPKNPESPFSPQNEDSIYNPENPNSPYNPFNENSLYHPGNPDSPYDWQRTIDLSYLKHQDLPLTRYSPTDYFRSVVTDTTLVSNGPVFKPFYPDNPLLLRPSPFNAIAPFGDYNPKYNDLYLEYIKYVHQVYGAFPYRQLLFPYNIEYRNEFIKYLKTKYPTEEPKFWPFTPIEWKNPRLISDVYEPVPYGQKNPMHARAPFGPYLAKYNELYYKYTQYIYETHGPNYPYRFLLFPYAPEDRISYINYLKSQCRSVPKWWPYSLDDWNNPYNIHDFINYPIRIVRPSVDDRYLNPYLIEERHPRSWLKEEPLSSDLPTVNSPVAPFGVYDSKYNDLYHAYIKYIYKTYGDFFPYEQLLFPYNIQSRNNFIKYLKTVEKERPNYWPFLNYQWDNPEAIPYRLYSQQIPYGAINVLGEKAPFGPYSPDANELYCKYIDYIYAKYGDTYPYETLLFPYSPADQVTFLKHLTSTYKKRPDWWPYTEEEWVTGNIHTRSHWNPIYAPKYPSIDIVRAEEDEILAGTSPLSSPYAPFYSYNPKYNSLYEDYTKMIQETYGSDFPLDQLLFPGSPDDTLTYVTYLKTKYPEEPDFWSLFPYQWQSPDRIQEYPLRLRSAEVQEIFKGELPFGPYQDKYNDLYYNYIEYIYDKFGLNYPYESLLFPYDNVNSLCFIKFLKTKCDKIPNWWPYGKYSWDKPESLFITPEPITTIHNLDRTSLSQYRNYVLGLDDFVPYNPLGQYAPFGFYSPAYNELYLKFIKYTYSKFGRSFPYETLLFPYSPRSRYEFVTYLKTVYKDDQPEFWPFTTLSWNEPRTTEFIQDEVRGISLLTESPLGAFGPFGSYCSEYNERYKNYITYIYRRYGDSYPYESLLFPYNKQDRLTFIKYLKSCYPKQPLWWPYPDEAWDAPEFIERYPYPYPGVPYPDYLIDIPFKRSNLATSPLALYGPLGEYKSKSNALYYKYIQYIYERYGLNYPYELVLFPSDSIEKRIEFVKYLKSVCKEIPAWWPYSEEVWNNCELLKCISVKGPYTLGPYAPFGHYSCEYDSLYNEYIQNLYAIYGNSIVYDPFLFPYEPRSRLRFTKYLGSVYKENIPDWFIYGSDFWQDIQIYLEKSSTTTVAATSTTAVVDASPNMRSLLGTLDAVKPALPDPKDELLKFQGSYEFWATYSPYKFDRSGLYSYSLFTTFFEGLEKERYNIYRSVIYPPDMTPYVKSGDCFDIIIVGASAAGCVLANRLSEVSSLKVLLIEAGGDTPIHSRIPGMSSVLSLSEFDHAYLAEPSQFAGLGVRNARIKITAGKGLGGSSAVQNILYQRGTSYDYENFAKLGYNGWGYDETLKYFVKSEDYRSVIYNESKAVHGTQGYLPVGLFKNKENNIIREIFETSAQELGYPCPKDMNDRYVDVGFAELPGMTRYGLRFSAADAYLTPIAGKRTNLYVLKRSKVTKVIINDQNVATGVEYVNSKGETVRVTANKEVILTAGAIANAQLLLLSGIGPKAHLDEVKIPVKQDLR</sequence>
<evidence type="ECO:0000256" key="3">
    <source>
        <dbReference type="ARBA" id="ARBA00022630"/>
    </source>
</evidence>
<feature type="compositionally biased region" description="Low complexity" evidence="5">
    <location>
        <begin position="78"/>
        <end position="106"/>
    </location>
</feature>
<feature type="domain" description="Glucose-methanol-choline oxidoreductase N-terminal" evidence="6">
    <location>
        <begin position="2517"/>
        <end position="2796"/>
    </location>
</feature>
<dbReference type="InterPro" id="IPR000172">
    <property type="entry name" value="GMC_OxRdtase_N"/>
</dbReference>
<evidence type="ECO:0000256" key="2">
    <source>
        <dbReference type="ARBA" id="ARBA00010790"/>
    </source>
</evidence>
<dbReference type="PANTHER" id="PTHR11552:SF147">
    <property type="entry name" value="CHOLINE DEHYDROGENASE, MITOCHONDRIAL"/>
    <property type="match status" value="1"/>
</dbReference>
<feature type="region of interest" description="Disordered" evidence="5">
    <location>
        <begin position="78"/>
        <end position="141"/>
    </location>
</feature>
<evidence type="ECO:0000256" key="1">
    <source>
        <dbReference type="ARBA" id="ARBA00001974"/>
    </source>
</evidence>
<dbReference type="PANTHER" id="PTHR11552">
    <property type="entry name" value="GLUCOSE-METHANOL-CHOLINE GMC OXIDOREDUCTASE"/>
    <property type="match status" value="1"/>
</dbReference>
<keyword evidence="4" id="KW-0274">FAD</keyword>
<dbReference type="Proteomes" id="UP000079169">
    <property type="component" value="Unplaced"/>
</dbReference>
<keyword evidence="7" id="KW-1185">Reference proteome</keyword>
<dbReference type="GeneID" id="103523577"/>
<feature type="region of interest" description="Disordered" evidence="5">
    <location>
        <begin position="32"/>
        <end position="65"/>
    </location>
</feature>
<gene>
    <name evidence="8" type="primary">LOC103523577</name>
</gene>
<dbReference type="Gene3D" id="3.50.50.60">
    <property type="entry name" value="FAD/NAD(P)-binding domain"/>
    <property type="match status" value="2"/>
</dbReference>
<evidence type="ECO:0000313" key="7">
    <source>
        <dbReference type="Proteomes" id="UP000079169"/>
    </source>
</evidence>
<reference evidence="8" key="1">
    <citation type="submission" date="2025-08" db="UniProtKB">
        <authorList>
            <consortium name="RefSeq"/>
        </authorList>
    </citation>
    <scope>IDENTIFICATION</scope>
</reference>
<evidence type="ECO:0000313" key="8">
    <source>
        <dbReference type="RefSeq" id="XP_017304758.1"/>
    </source>
</evidence>
<comment type="cofactor">
    <cofactor evidence="1">
        <name>FAD</name>
        <dbReference type="ChEBI" id="CHEBI:57692"/>
    </cofactor>
</comment>
<feature type="compositionally biased region" description="Low complexity" evidence="5">
    <location>
        <begin position="120"/>
        <end position="141"/>
    </location>
</feature>
<feature type="compositionally biased region" description="Low complexity" evidence="5">
    <location>
        <begin position="32"/>
        <end position="64"/>
    </location>
</feature>
<dbReference type="InterPro" id="IPR012132">
    <property type="entry name" value="GMC_OxRdtase"/>
</dbReference>
<feature type="region of interest" description="Disordered" evidence="5">
    <location>
        <begin position="1284"/>
        <end position="1347"/>
    </location>
</feature>
<feature type="compositionally biased region" description="Low complexity" evidence="5">
    <location>
        <begin position="1324"/>
        <end position="1340"/>
    </location>
</feature>
<proteinExistence type="inferred from homology"/>
<accession>A0A1S4ERG0</accession>
<feature type="compositionally biased region" description="Polar residues" evidence="5">
    <location>
        <begin position="1313"/>
        <end position="1322"/>
    </location>
</feature>
<dbReference type="InterPro" id="IPR036188">
    <property type="entry name" value="FAD/NAD-bd_sf"/>
</dbReference>
<dbReference type="Pfam" id="PF00732">
    <property type="entry name" value="GMC_oxred_N"/>
    <property type="match status" value="1"/>
</dbReference>
<feature type="non-terminal residue" evidence="8">
    <location>
        <position position="2809"/>
    </location>
</feature>
<dbReference type="SUPFAM" id="SSF51905">
    <property type="entry name" value="FAD/NAD(P)-binding domain"/>
    <property type="match status" value="1"/>
</dbReference>
<evidence type="ECO:0000259" key="6">
    <source>
        <dbReference type="Pfam" id="PF00732"/>
    </source>
</evidence>
<dbReference type="STRING" id="121845.A0A1S4ERG0"/>
<evidence type="ECO:0000256" key="5">
    <source>
        <dbReference type="SAM" id="MobiDB-lite"/>
    </source>
</evidence>
<dbReference type="GO" id="GO:0050660">
    <property type="term" value="F:flavin adenine dinucleotide binding"/>
    <property type="evidence" value="ECO:0007669"/>
    <property type="project" value="InterPro"/>
</dbReference>
<name>A0A1S4ERG0_DIACI</name>
<dbReference type="PaxDb" id="121845-A0A1S4ERG0"/>
<dbReference type="KEGG" id="dci:103523577"/>
<comment type="similarity">
    <text evidence="2">Belongs to the GMC oxidoreductase family.</text>
</comment>
<organism evidence="7 8">
    <name type="scientific">Diaphorina citri</name>
    <name type="common">Asian citrus psyllid</name>
    <dbReference type="NCBI Taxonomy" id="121845"/>
    <lineage>
        <taxon>Eukaryota</taxon>
        <taxon>Metazoa</taxon>
        <taxon>Ecdysozoa</taxon>
        <taxon>Arthropoda</taxon>
        <taxon>Hexapoda</taxon>
        <taxon>Insecta</taxon>
        <taxon>Pterygota</taxon>
        <taxon>Neoptera</taxon>
        <taxon>Paraneoptera</taxon>
        <taxon>Hemiptera</taxon>
        <taxon>Sternorrhyncha</taxon>
        <taxon>Psylloidea</taxon>
        <taxon>Psyllidae</taxon>
        <taxon>Diaphorininae</taxon>
        <taxon>Diaphorina</taxon>
    </lineage>
</organism>
<dbReference type="RefSeq" id="XP_017304758.1">
    <property type="nucleotide sequence ID" value="XM_017449269.1"/>
</dbReference>
<keyword evidence="3" id="KW-0285">Flavoprotein</keyword>